<comment type="caution">
    <text evidence="1">The sequence shown here is derived from an EMBL/GenBank/DDBJ whole genome shotgun (WGS) entry which is preliminary data.</text>
</comment>
<reference evidence="1" key="2">
    <citation type="journal article" date="2022" name="New Phytol.">
        <title>Evolutionary transition to the ectomycorrhizal habit in the genomes of a hyperdiverse lineage of mushroom-forming fungi.</title>
        <authorList>
            <person name="Looney B."/>
            <person name="Miyauchi S."/>
            <person name="Morin E."/>
            <person name="Drula E."/>
            <person name="Courty P.E."/>
            <person name="Kohler A."/>
            <person name="Kuo A."/>
            <person name="LaButti K."/>
            <person name="Pangilinan J."/>
            <person name="Lipzen A."/>
            <person name="Riley R."/>
            <person name="Andreopoulos W."/>
            <person name="He G."/>
            <person name="Johnson J."/>
            <person name="Nolan M."/>
            <person name="Tritt A."/>
            <person name="Barry K.W."/>
            <person name="Grigoriev I.V."/>
            <person name="Nagy L.G."/>
            <person name="Hibbett D."/>
            <person name="Henrissat B."/>
            <person name="Matheny P.B."/>
            <person name="Labbe J."/>
            <person name="Martin F.M."/>
        </authorList>
    </citation>
    <scope>NUCLEOTIDE SEQUENCE</scope>
    <source>
        <strain evidence="1">FP105234-sp</strain>
    </source>
</reference>
<organism evidence="1 2">
    <name type="scientific">Auriscalpium vulgare</name>
    <dbReference type="NCBI Taxonomy" id="40419"/>
    <lineage>
        <taxon>Eukaryota</taxon>
        <taxon>Fungi</taxon>
        <taxon>Dikarya</taxon>
        <taxon>Basidiomycota</taxon>
        <taxon>Agaricomycotina</taxon>
        <taxon>Agaricomycetes</taxon>
        <taxon>Russulales</taxon>
        <taxon>Auriscalpiaceae</taxon>
        <taxon>Auriscalpium</taxon>
    </lineage>
</organism>
<gene>
    <name evidence="1" type="ORF">FA95DRAFT_1556793</name>
</gene>
<reference evidence="1" key="1">
    <citation type="submission" date="2021-02" db="EMBL/GenBank/DDBJ databases">
        <authorList>
            <consortium name="DOE Joint Genome Institute"/>
            <person name="Ahrendt S."/>
            <person name="Looney B.P."/>
            <person name="Miyauchi S."/>
            <person name="Morin E."/>
            <person name="Drula E."/>
            <person name="Courty P.E."/>
            <person name="Chicoki N."/>
            <person name="Fauchery L."/>
            <person name="Kohler A."/>
            <person name="Kuo A."/>
            <person name="Labutti K."/>
            <person name="Pangilinan J."/>
            <person name="Lipzen A."/>
            <person name="Riley R."/>
            <person name="Andreopoulos W."/>
            <person name="He G."/>
            <person name="Johnson J."/>
            <person name="Barry K.W."/>
            <person name="Grigoriev I.V."/>
            <person name="Nagy L."/>
            <person name="Hibbett D."/>
            <person name="Henrissat B."/>
            <person name="Matheny P.B."/>
            <person name="Labbe J."/>
            <person name="Martin F."/>
        </authorList>
    </citation>
    <scope>NUCLEOTIDE SEQUENCE</scope>
    <source>
        <strain evidence="1">FP105234-sp</strain>
    </source>
</reference>
<sequence>MVCADNLNFDVLEIIFSHLSVPDLASVSQVSRSFLAGANPRLYRSLGFYLSHAKRYPRVMSPFATLKTHARLATHVRNVDICVIPILRSGVRQFPEPNFMRDCANAITLSTNLISFTCLIATALPAFLIALQEPHERLRTMRISAHLTTEQTAKLVQLRGLRNLTLENASWAVLDALPKWAEAMKETLAHLTISSSPDLNDAVLKQTIAHLPKLRSLHIVQCQHVSHFDVLSATEQTPALESLALTVTDSRQLPTASLSALKHLALDLPQSALPSPSPSLYNTPSLMSSMLALTRFTRLKSLALRLPMQPLPDDIVDDILQMHGTTLRSLRFMGCKVSMQSVESIAEVCEGLDRLVMSVPVSEMEAFSACLSGTSSLKTLVDVHDHNAHGPRQSLTTEPVRQLIDDVPSLTRVVSSNRCWTSRIVDDEPEVKLERVRSSWRSGRWFLPPPEAEMSSD</sequence>
<name>A0ACB8S057_9AGAM</name>
<proteinExistence type="predicted"/>
<keyword evidence="2" id="KW-1185">Reference proteome</keyword>
<dbReference type="EMBL" id="MU275872">
    <property type="protein sequence ID" value="KAI0049503.1"/>
    <property type="molecule type" value="Genomic_DNA"/>
</dbReference>
<protein>
    <submittedName>
        <fullName evidence="1">Uncharacterized protein</fullName>
    </submittedName>
</protein>
<evidence type="ECO:0000313" key="2">
    <source>
        <dbReference type="Proteomes" id="UP000814033"/>
    </source>
</evidence>
<dbReference type="Proteomes" id="UP000814033">
    <property type="component" value="Unassembled WGS sequence"/>
</dbReference>
<accession>A0ACB8S057</accession>
<evidence type="ECO:0000313" key="1">
    <source>
        <dbReference type="EMBL" id="KAI0049503.1"/>
    </source>
</evidence>